<comment type="caution">
    <text evidence="1">The sequence shown here is derived from an EMBL/GenBank/DDBJ whole genome shotgun (WGS) entry which is preliminary data.</text>
</comment>
<name>A0ABS8V2S5_DATST</name>
<sequence>MELAIARTRQTISQNAKSDRASNYRISNKAFIVIGINTAFCSRKRHDSLRETWMPKGDKLMKLDKQKGIVVRFVIGHNATPGGVFDRAIDSEDA</sequence>
<keyword evidence="2" id="KW-1185">Reference proteome</keyword>
<evidence type="ECO:0000313" key="1">
    <source>
        <dbReference type="EMBL" id="MCD9641450.1"/>
    </source>
</evidence>
<gene>
    <name evidence="1" type="primary">B3GALT8_4</name>
    <name evidence="1" type="ORF">HAX54_027635</name>
</gene>
<proteinExistence type="predicted"/>
<reference evidence="1 2" key="1">
    <citation type="journal article" date="2021" name="BMC Genomics">
        <title>Datura genome reveals duplications of psychoactive alkaloid biosynthetic genes and high mutation rate following tissue culture.</title>
        <authorList>
            <person name="Rajewski A."/>
            <person name="Carter-House D."/>
            <person name="Stajich J."/>
            <person name="Litt A."/>
        </authorList>
    </citation>
    <scope>NUCLEOTIDE SEQUENCE [LARGE SCALE GENOMIC DNA]</scope>
    <source>
        <strain evidence="1">AR-01</strain>
    </source>
</reference>
<dbReference type="Proteomes" id="UP000823775">
    <property type="component" value="Unassembled WGS sequence"/>
</dbReference>
<dbReference type="EMBL" id="JACEIK010003366">
    <property type="protein sequence ID" value="MCD9641450.1"/>
    <property type="molecule type" value="Genomic_DNA"/>
</dbReference>
<organism evidence="1 2">
    <name type="scientific">Datura stramonium</name>
    <name type="common">Jimsonweed</name>
    <name type="synonym">Common thornapple</name>
    <dbReference type="NCBI Taxonomy" id="4076"/>
    <lineage>
        <taxon>Eukaryota</taxon>
        <taxon>Viridiplantae</taxon>
        <taxon>Streptophyta</taxon>
        <taxon>Embryophyta</taxon>
        <taxon>Tracheophyta</taxon>
        <taxon>Spermatophyta</taxon>
        <taxon>Magnoliopsida</taxon>
        <taxon>eudicotyledons</taxon>
        <taxon>Gunneridae</taxon>
        <taxon>Pentapetalae</taxon>
        <taxon>asterids</taxon>
        <taxon>lamiids</taxon>
        <taxon>Solanales</taxon>
        <taxon>Solanaceae</taxon>
        <taxon>Solanoideae</taxon>
        <taxon>Datureae</taxon>
        <taxon>Datura</taxon>
    </lineage>
</organism>
<accession>A0ABS8V2S5</accession>
<evidence type="ECO:0000313" key="2">
    <source>
        <dbReference type="Proteomes" id="UP000823775"/>
    </source>
</evidence>
<protein>
    <submittedName>
        <fullName evidence="1">Beta-1,3-galactosyltransferase 8</fullName>
    </submittedName>
</protein>